<sequence>MLVKTYCAAVNGLEVTTVMIEVSLSQGVMYHLTGLGDEAVRESRDRIAAALQYNGFKFPVADITVNMAPADLRKEGSSFDLPLAIGILAANSNIIADHLGEYMIVGELGLDGRLQPVKGALPIAIRARAEHFKGLIVPKQNVREAAVVNKLEVYGMETILDVIMFLNDQKAFEPTVVDTRKEFYEQQSRFEQDFADVRGQENVKRALEVAAAGGHNLIMVGPPGSGKSMMAKRLPSVLPPLTLAESLETTQIHSIAGKLGRDVSLISQRPFRAPHHTISEVALVGGGSNPQPGEISLAHNGVLFCDELPEFNKHTLEVLRQPLEDRQINISRAKYNINFPCSFMFVASMNPCPCGYYGDPTHHCVCTPGQIQRYMNKISGPLLDRIDIQCEITPVPFKDISKASPGEPSANIRERVIAARAIQTERYRDYKDIHCNAQMSERMIHEFAEPDDAGIDLLRTAMERLSLSARAYSRILKVARTIADLAASPSVQPEHLAEAISYRNLDRGDWAERGL</sequence>
<organism evidence="3 4">
    <name type="scientific">Segatella buccae</name>
    <dbReference type="NCBI Taxonomy" id="28126"/>
    <lineage>
        <taxon>Bacteria</taxon>
        <taxon>Pseudomonadati</taxon>
        <taxon>Bacteroidota</taxon>
        <taxon>Bacteroidia</taxon>
        <taxon>Bacteroidales</taxon>
        <taxon>Prevotellaceae</taxon>
        <taxon>Segatella</taxon>
    </lineage>
</organism>
<dbReference type="Pfam" id="PF01078">
    <property type="entry name" value="Mg_chelatase"/>
    <property type="match status" value="1"/>
</dbReference>
<dbReference type="Gene3D" id="3.30.230.10">
    <property type="match status" value="1"/>
</dbReference>
<evidence type="ECO:0000259" key="2">
    <source>
        <dbReference type="SMART" id="SM00382"/>
    </source>
</evidence>
<dbReference type="RefSeq" id="WP_004343331.1">
    <property type="nucleotide sequence ID" value="NZ_CAURJP010000002.1"/>
</dbReference>
<evidence type="ECO:0000313" key="3">
    <source>
        <dbReference type="EMBL" id="SUB80100.1"/>
    </source>
</evidence>
<dbReference type="GeneID" id="93535748"/>
<dbReference type="SUPFAM" id="SSF54211">
    <property type="entry name" value="Ribosomal protein S5 domain 2-like"/>
    <property type="match status" value="1"/>
</dbReference>
<dbReference type="Gene3D" id="3.40.50.300">
    <property type="entry name" value="P-loop containing nucleotide triphosphate hydrolases"/>
    <property type="match status" value="1"/>
</dbReference>
<comment type="similarity">
    <text evidence="1">Belongs to the Mg-chelatase subunits D/I family. ComM subfamily.</text>
</comment>
<dbReference type="PANTHER" id="PTHR32039:SF7">
    <property type="entry name" value="COMPETENCE PROTEIN COMM"/>
    <property type="match status" value="1"/>
</dbReference>
<dbReference type="AlphaFoldDB" id="A0AAQ1UIG3"/>
<proteinExistence type="inferred from homology"/>
<reference evidence="3 4" key="1">
    <citation type="submission" date="2018-06" db="EMBL/GenBank/DDBJ databases">
        <authorList>
            <consortium name="Pathogen Informatics"/>
            <person name="Doyle S."/>
        </authorList>
    </citation>
    <scope>NUCLEOTIDE SEQUENCE [LARGE SCALE GENOMIC DNA]</scope>
    <source>
        <strain evidence="3 4">NCTC13063</strain>
    </source>
</reference>
<dbReference type="GO" id="GO:0005524">
    <property type="term" value="F:ATP binding"/>
    <property type="evidence" value="ECO:0007669"/>
    <property type="project" value="InterPro"/>
</dbReference>
<dbReference type="PANTHER" id="PTHR32039">
    <property type="entry name" value="MAGNESIUM-CHELATASE SUBUNIT CHLI"/>
    <property type="match status" value="1"/>
</dbReference>
<dbReference type="Pfam" id="PF13335">
    <property type="entry name" value="Mg_chelatase_C"/>
    <property type="match status" value="1"/>
</dbReference>
<comment type="caution">
    <text evidence="3">The sequence shown here is derived from an EMBL/GenBank/DDBJ whole genome shotgun (WGS) entry which is preliminary data.</text>
</comment>
<dbReference type="Pfam" id="PF13541">
    <property type="entry name" value="ChlI"/>
    <property type="match status" value="1"/>
</dbReference>
<dbReference type="InterPro" id="IPR027417">
    <property type="entry name" value="P-loop_NTPase"/>
</dbReference>
<protein>
    <submittedName>
        <fullName evidence="3">Competence protein ComM</fullName>
    </submittedName>
</protein>
<dbReference type="InterPro" id="IPR025158">
    <property type="entry name" value="Mg_chelat-rel_C"/>
</dbReference>
<gene>
    <name evidence="3" type="primary">comM</name>
    <name evidence="3" type="ORF">NCTC13063_01381</name>
</gene>
<dbReference type="InterPro" id="IPR000523">
    <property type="entry name" value="Mg_chelatse_chII-like_cat_dom"/>
</dbReference>
<dbReference type="InterPro" id="IPR004482">
    <property type="entry name" value="Mg_chelat-rel"/>
</dbReference>
<dbReference type="SUPFAM" id="SSF52540">
    <property type="entry name" value="P-loop containing nucleoside triphosphate hydrolases"/>
    <property type="match status" value="1"/>
</dbReference>
<dbReference type="NCBIfam" id="TIGR00368">
    <property type="entry name" value="YifB family Mg chelatase-like AAA ATPase"/>
    <property type="match status" value="1"/>
</dbReference>
<dbReference type="InterPro" id="IPR003593">
    <property type="entry name" value="AAA+_ATPase"/>
</dbReference>
<dbReference type="InterPro" id="IPR020568">
    <property type="entry name" value="Ribosomal_Su5_D2-typ_SF"/>
</dbReference>
<dbReference type="EMBL" id="UGTJ01000001">
    <property type="protein sequence ID" value="SUB80100.1"/>
    <property type="molecule type" value="Genomic_DNA"/>
</dbReference>
<dbReference type="InterPro" id="IPR014721">
    <property type="entry name" value="Ribsml_uS5_D2-typ_fold_subgr"/>
</dbReference>
<dbReference type="InterPro" id="IPR045006">
    <property type="entry name" value="CHLI-like"/>
</dbReference>
<accession>A0AAQ1UIG3</accession>
<evidence type="ECO:0000256" key="1">
    <source>
        <dbReference type="ARBA" id="ARBA00006354"/>
    </source>
</evidence>
<dbReference type="Proteomes" id="UP000255283">
    <property type="component" value="Unassembled WGS sequence"/>
</dbReference>
<name>A0AAQ1UIG3_9BACT</name>
<dbReference type="SMART" id="SM00382">
    <property type="entry name" value="AAA"/>
    <property type="match status" value="1"/>
</dbReference>
<feature type="domain" description="AAA+ ATPase" evidence="2">
    <location>
        <begin position="213"/>
        <end position="396"/>
    </location>
</feature>
<evidence type="ECO:0000313" key="4">
    <source>
        <dbReference type="Proteomes" id="UP000255283"/>
    </source>
</evidence>